<accession>A0ABM9BI42</accession>
<sequence length="109" mass="11747">MASTAWGTSGIKDLLGCRKGELVWPNANTNLLHPRTVLPMLTTTLEPGIHWLASAVYGCPSEGALDIQADQAGEVLKHSPEQDLKVKFSEGTTLTIVTHSGREIVLNLQ</sequence>
<dbReference type="Proteomes" id="UP000838749">
    <property type="component" value="Unassembled WGS sequence"/>
</dbReference>
<protein>
    <recommendedName>
        <fullName evidence="1">DUF2264 domain-containing protein</fullName>
    </recommendedName>
</protein>
<dbReference type="Pfam" id="PF20938">
    <property type="entry name" value="DUF2264_C"/>
    <property type="match status" value="1"/>
</dbReference>
<evidence type="ECO:0000313" key="2">
    <source>
        <dbReference type="EMBL" id="CAH1058761.1"/>
    </source>
</evidence>
<evidence type="ECO:0000313" key="3">
    <source>
        <dbReference type="Proteomes" id="UP000838749"/>
    </source>
</evidence>
<evidence type="ECO:0000259" key="1">
    <source>
        <dbReference type="Pfam" id="PF20938"/>
    </source>
</evidence>
<gene>
    <name evidence="2" type="ORF">PAECIP111894_04947</name>
</gene>
<name>A0ABM9BI42_9BACL</name>
<dbReference type="InterPro" id="IPR049237">
    <property type="entry name" value="DUF2264_C"/>
</dbReference>
<organism evidence="2 3">
    <name type="scientific">Paenibacillus pseudetheri</name>
    <dbReference type="NCBI Taxonomy" id="2897682"/>
    <lineage>
        <taxon>Bacteria</taxon>
        <taxon>Bacillati</taxon>
        <taxon>Bacillota</taxon>
        <taxon>Bacilli</taxon>
        <taxon>Bacillales</taxon>
        <taxon>Paenibacillaceae</taxon>
        <taxon>Paenibacillus</taxon>
    </lineage>
</organism>
<keyword evidence="3" id="KW-1185">Reference proteome</keyword>
<dbReference type="EMBL" id="CAKMAB010000039">
    <property type="protein sequence ID" value="CAH1058761.1"/>
    <property type="molecule type" value="Genomic_DNA"/>
</dbReference>
<feature type="domain" description="DUF2264" evidence="1">
    <location>
        <begin position="5"/>
        <end position="64"/>
    </location>
</feature>
<reference evidence="2" key="1">
    <citation type="submission" date="2021-12" db="EMBL/GenBank/DDBJ databases">
        <authorList>
            <person name="Criscuolo A."/>
        </authorList>
    </citation>
    <scope>NUCLEOTIDE SEQUENCE</scope>
    <source>
        <strain evidence="2">CIP111894</strain>
    </source>
</reference>
<proteinExistence type="predicted"/>
<comment type="caution">
    <text evidence="2">The sequence shown here is derived from an EMBL/GenBank/DDBJ whole genome shotgun (WGS) entry which is preliminary data.</text>
</comment>